<evidence type="ECO:0000313" key="3">
    <source>
        <dbReference type="Proteomes" id="UP001180020"/>
    </source>
</evidence>
<reference evidence="2" key="2">
    <citation type="submission" date="2023-06" db="EMBL/GenBank/DDBJ databases">
        <authorList>
            <person name="Ma L."/>
            <person name="Liu K.-W."/>
            <person name="Li Z."/>
            <person name="Hsiao Y.-Y."/>
            <person name="Qi Y."/>
            <person name="Fu T."/>
            <person name="Tang G."/>
            <person name="Zhang D."/>
            <person name="Sun W.-H."/>
            <person name="Liu D.-K."/>
            <person name="Li Y."/>
            <person name="Chen G.-Z."/>
            <person name="Liu X.-D."/>
            <person name="Liao X.-Y."/>
            <person name="Jiang Y.-T."/>
            <person name="Yu X."/>
            <person name="Hao Y."/>
            <person name="Huang J."/>
            <person name="Zhao X.-W."/>
            <person name="Ke S."/>
            <person name="Chen Y.-Y."/>
            <person name="Wu W.-L."/>
            <person name="Hsu J.-L."/>
            <person name="Lin Y.-F."/>
            <person name="Huang M.-D."/>
            <person name="Li C.-Y."/>
            <person name="Huang L."/>
            <person name="Wang Z.-W."/>
            <person name="Zhao X."/>
            <person name="Zhong W.-Y."/>
            <person name="Peng D.-H."/>
            <person name="Ahmad S."/>
            <person name="Lan S."/>
            <person name="Zhang J.-S."/>
            <person name="Tsai W.-C."/>
            <person name="Van De Peer Y."/>
            <person name="Liu Z.-J."/>
        </authorList>
    </citation>
    <scope>NUCLEOTIDE SEQUENCE</scope>
    <source>
        <strain evidence="2">CP</strain>
        <tissue evidence="2">Leaves</tissue>
    </source>
</reference>
<protein>
    <submittedName>
        <fullName evidence="2">Uncharacterized protein</fullName>
    </submittedName>
</protein>
<proteinExistence type="predicted"/>
<dbReference type="AlphaFoldDB" id="A0AAV9EG87"/>
<feature type="compositionally biased region" description="Basic and acidic residues" evidence="1">
    <location>
        <begin position="10"/>
        <end position="19"/>
    </location>
</feature>
<comment type="caution">
    <text evidence="2">The sequence shown here is derived from an EMBL/GenBank/DDBJ whole genome shotgun (WGS) entry which is preliminary data.</text>
</comment>
<name>A0AAV9EG87_ACOCL</name>
<accession>A0AAV9EG87</accession>
<feature type="region of interest" description="Disordered" evidence="1">
    <location>
        <begin position="1"/>
        <end position="27"/>
    </location>
</feature>
<reference evidence="2" key="1">
    <citation type="journal article" date="2023" name="Nat. Commun.">
        <title>Diploid and tetraploid genomes of Acorus and the evolution of monocots.</title>
        <authorList>
            <person name="Ma L."/>
            <person name="Liu K.W."/>
            <person name="Li Z."/>
            <person name="Hsiao Y.Y."/>
            <person name="Qi Y."/>
            <person name="Fu T."/>
            <person name="Tang G.D."/>
            <person name="Zhang D."/>
            <person name="Sun W.H."/>
            <person name="Liu D.K."/>
            <person name="Li Y."/>
            <person name="Chen G.Z."/>
            <person name="Liu X.D."/>
            <person name="Liao X.Y."/>
            <person name="Jiang Y.T."/>
            <person name="Yu X."/>
            <person name="Hao Y."/>
            <person name="Huang J."/>
            <person name="Zhao X.W."/>
            <person name="Ke S."/>
            <person name="Chen Y.Y."/>
            <person name="Wu W.L."/>
            <person name="Hsu J.L."/>
            <person name="Lin Y.F."/>
            <person name="Huang M.D."/>
            <person name="Li C.Y."/>
            <person name="Huang L."/>
            <person name="Wang Z.W."/>
            <person name="Zhao X."/>
            <person name="Zhong W.Y."/>
            <person name="Peng D.H."/>
            <person name="Ahmad S."/>
            <person name="Lan S."/>
            <person name="Zhang J.S."/>
            <person name="Tsai W.C."/>
            <person name="Van de Peer Y."/>
            <person name="Liu Z.J."/>
        </authorList>
    </citation>
    <scope>NUCLEOTIDE SEQUENCE</scope>
    <source>
        <strain evidence="2">CP</strain>
    </source>
</reference>
<sequence length="67" mass="7524">MRFNSDDEYDGHIDSHSEGFDDLEHEGNDLSDVLETKNRLVEINGAPNSELAEIFTGGRCRGDLQEL</sequence>
<evidence type="ECO:0000313" key="2">
    <source>
        <dbReference type="EMBL" id="KAK1312681.1"/>
    </source>
</evidence>
<dbReference type="Proteomes" id="UP001180020">
    <property type="component" value="Unassembled WGS sequence"/>
</dbReference>
<evidence type="ECO:0000256" key="1">
    <source>
        <dbReference type="SAM" id="MobiDB-lite"/>
    </source>
</evidence>
<gene>
    <name evidence="2" type="ORF">QJS10_CPA07g00062</name>
</gene>
<organism evidence="2 3">
    <name type="scientific">Acorus calamus</name>
    <name type="common">Sweet flag</name>
    <dbReference type="NCBI Taxonomy" id="4465"/>
    <lineage>
        <taxon>Eukaryota</taxon>
        <taxon>Viridiplantae</taxon>
        <taxon>Streptophyta</taxon>
        <taxon>Embryophyta</taxon>
        <taxon>Tracheophyta</taxon>
        <taxon>Spermatophyta</taxon>
        <taxon>Magnoliopsida</taxon>
        <taxon>Liliopsida</taxon>
        <taxon>Acoraceae</taxon>
        <taxon>Acorus</taxon>
    </lineage>
</organism>
<keyword evidence="3" id="KW-1185">Reference proteome</keyword>
<dbReference type="EMBL" id="JAUJYO010000007">
    <property type="protein sequence ID" value="KAK1312681.1"/>
    <property type="molecule type" value="Genomic_DNA"/>
</dbReference>